<dbReference type="EMBL" id="SRLO01000009">
    <property type="protein sequence ID" value="TNN87686.1"/>
    <property type="molecule type" value="Genomic_DNA"/>
</dbReference>
<dbReference type="Proteomes" id="UP000314294">
    <property type="component" value="Unassembled WGS sequence"/>
</dbReference>
<organism evidence="1 2">
    <name type="scientific">Liparis tanakae</name>
    <name type="common">Tanaka's snailfish</name>
    <dbReference type="NCBI Taxonomy" id="230148"/>
    <lineage>
        <taxon>Eukaryota</taxon>
        <taxon>Metazoa</taxon>
        <taxon>Chordata</taxon>
        <taxon>Craniata</taxon>
        <taxon>Vertebrata</taxon>
        <taxon>Euteleostomi</taxon>
        <taxon>Actinopterygii</taxon>
        <taxon>Neopterygii</taxon>
        <taxon>Teleostei</taxon>
        <taxon>Neoteleostei</taxon>
        <taxon>Acanthomorphata</taxon>
        <taxon>Eupercaria</taxon>
        <taxon>Perciformes</taxon>
        <taxon>Cottioidei</taxon>
        <taxon>Cottales</taxon>
        <taxon>Liparidae</taxon>
        <taxon>Liparis</taxon>
    </lineage>
</organism>
<sequence>MDLVADLRPQSCPVSSVVGTKRYQQQLLVSAAIASEIWGEERALETVVACQEEPRVRSSGETLARPLVEYPPKRQLIKARAQTALPGLSPATPPSAPVATAPLLNAAAAGACGKAERHQRGPLTGLGVL</sequence>
<accession>A0A4Z2JBV3</accession>
<keyword evidence="2" id="KW-1185">Reference proteome</keyword>
<gene>
    <name evidence="1" type="ORF">EYF80_002033</name>
</gene>
<evidence type="ECO:0000313" key="2">
    <source>
        <dbReference type="Proteomes" id="UP000314294"/>
    </source>
</evidence>
<proteinExistence type="predicted"/>
<protein>
    <submittedName>
        <fullName evidence="1">Uncharacterized protein</fullName>
    </submittedName>
</protein>
<comment type="caution">
    <text evidence="1">The sequence shown here is derived from an EMBL/GenBank/DDBJ whole genome shotgun (WGS) entry which is preliminary data.</text>
</comment>
<name>A0A4Z2JBV3_9TELE</name>
<dbReference type="AlphaFoldDB" id="A0A4Z2JBV3"/>
<reference evidence="1 2" key="1">
    <citation type="submission" date="2019-03" db="EMBL/GenBank/DDBJ databases">
        <title>First draft genome of Liparis tanakae, snailfish: a comprehensive survey of snailfish specific genes.</title>
        <authorList>
            <person name="Kim W."/>
            <person name="Song I."/>
            <person name="Jeong J.-H."/>
            <person name="Kim D."/>
            <person name="Kim S."/>
            <person name="Ryu S."/>
            <person name="Song J.Y."/>
            <person name="Lee S.K."/>
        </authorList>
    </citation>
    <scope>NUCLEOTIDE SEQUENCE [LARGE SCALE GENOMIC DNA]</scope>
    <source>
        <tissue evidence="1">Muscle</tissue>
    </source>
</reference>
<evidence type="ECO:0000313" key="1">
    <source>
        <dbReference type="EMBL" id="TNN87686.1"/>
    </source>
</evidence>